<keyword evidence="5 8" id="KW-0472">Membrane</keyword>
<sequence length="255" mass="29327">MRVKDKIKVLTYFFVIFNLVLMILGLFNVICSIWLVFDKRHLISLLESVDKFSPFISLFSQVLMFEGVVIFVICLFGFLLLIREVKLFLMMYSGFLVLLFVMGCVDEVLLLMYFHDGLALSVLIEKMQEIIIQYRKPGFPENEIGWILVNSVQSKSNCCGIYNYTDWLENRNQIGPFNLPCSCSNSSTGSLFCELLYSAIFNSGCEDIISKWYYENVLSMTGLTVSRLVFELIQFAVTVALIKSTWMLCKVSQKP</sequence>
<evidence type="ECO:0000256" key="3">
    <source>
        <dbReference type="ARBA" id="ARBA00022692"/>
    </source>
</evidence>
<comment type="caution">
    <text evidence="8">Lacks conserved residue(s) required for the propagation of feature annotation.</text>
</comment>
<keyword evidence="4 8" id="KW-1133">Transmembrane helix</keyword>
<reference evidence="9" key="2">
    <citation type="submission" date="2025-09" db="UniProtKB">
        <authorList>
            <consortium name="Ensembl"/>
        </authorList>
    </citation>
    <scope>IDENTIFICATION</scope>
</reference>
<comment type="subcellular location">
    <subcellularLocation>
        <location evidence="1 8">Membrane</location>
        <topology evidence="1 8">Multi-pass membrane protein</topology>
    </subcellularLocation>
</comment>
<dbReference type="GeneTree" id="ENSGT00940000167105"/>
<dbReference type="PIRSF" id="PIRSF002419">
    <property type="entry name" value="Tetraspanin"/>
    <property type="match status" value="1"/>
</dbReference>
<feature type="transmembrane region" description="Helical" evidence="8">
    <location>
        <begin position="12"/>
        <end position="35"/>
    </location>
</feature>
<evidence type="ECO:0000313" key="9">
    <source>
        <dbReference type="Ensembl" id="ENSLLEP00000038622.1"/>
    </source>
</evidence>
<organism evidence="9 10">
    <name type="scientific">Leptobrachium leishanense</name>
    <name type="common">Leishan spiny toad</name>
    <dbReference type="NCBI Taxonomy" id="445787"/>
    <lineage>
        <taxon>Eukaryota</taxon>
        <taxon>Metazoa</taxon>
        <taxon>Chordata</taxon>
        <taxon>Craniata</taxon>
        <taxon>Vertebrata</taxon>
        <taxon>Euteleostomi</taxon>
        <taxon>Amphibia</taxon>
        <taxon>Batrachia</taxon>
        <taxon>Anura</taxon>
        <taxon>Pelobatoidea</taxon>
        <taxon>Megophryidae</taxon>
        <taxon>Leptobrachium</taxon>
    </lineage>
</organism>
<dbReference type="InterPro" id="IPR018499">
    <property type="entry name" value="Tetraspanin/Peripherin"/>
</dbReference>
<evidence type="ECO:0000256" key="2">
    <source>
        <dbReference type="ARBA" id="ARBA00006840"/>
    </source>
</evidence>
<evidence type="ECO:0000256" key="8">
    <source>
        <dbReference type="RuleBase" id="RU361218"/>
    </source>
</evidence>
<feature type="transmembrane region" description="Helical" evidence="8">
    <location>
        <begin position="55"/>
        <end position="82"/>
    </location>
</feature>
<dbReference type="PANTHER" id="PTHR19282">
    <property type="entry name" value="TETRASPANIN"/>
    <property type="match status" value="1"/>
</dbReference>
<dbReference type="InterPro" id="IPR000301">
    <property type="entry name" value="Tetraspanin_animals"/>
</dbReference>
<keyword evidence="6" id="KW-0325">Glycoprotein</keyword>
<proteinExistence type="inferred from homology"/>
<reference evidence="9" key="1">
    <citation type="submission" date="2025-08" db="UniProtKB">
        <authorList>
            <consortium name="Ensembl"/>
        </authorList>
    </citation>
    <scope>IDENTIFICATION</scope>
</reference>
<keyword evidence="7" id="KW-1015">Disulfide bond</keyword>
<keyword evidence="3 8" id="KW-0812">Transmembrane</keyword>
<dbReference type="AlphaFoldDB" id="A0A8C5QJD3"/>
<evidence type="ECO:0000256" key="7">
    <source>
        <dbReference type="PIRSR" id="PIRSR002419-1"/>
    </source>
</evidence>
<dbReference type="PRINTS" id="PR00259">
    <property type="entry name" value="TMFOUR"/>
</dbReference>
<evidence type="ECO:0000256" key="4">
    <source>
        <dbReference type="ARBA" id="ARBA00022989"/>
    </source>
</evidence>
<dbReference type="Proteomes" id="UP000694569">
    <property type="component" value="Unplaced"/>
</dbReference>
<evidence type="ECO:0000313" key="10">
    <source>
        <dbReference type="Proteomes" id="UP000694569"/>
    </source>
</evidence>
<keyword evidence="10" id="KW-1185">Reference proteome</keyword>
<dbReference type="OrthoDB" id="6361633at2759"/>
<accession>A0A8C5QJD3</accession>
<comment type="similarity">
    <text evidence="2 8">Belongs to the tetraspanin (TM4SF) family.</text>
</comment>
<dbReference type="Pfam" id="PF00335">
    <property type="entry name" value="Tetraspanin"/>
    <property type="match status" value="1"/>
</dbReference>
<evidence type="ECO:0000256" key="6">
    <source>
        <dbReference type="ARBA" id="ARBA00023180"/>
    </source>
</evidence>
<dbReference type="Ensembl" id="ENSLLET00000040150.1">
    <property type="protein sequence ID" value="ENSLLEP00000038622.1"/>
    <property type="gene ID" value="ENSLLEG00000024506.1"/>
</dbReference>
<dbReference type="Gene3D" id="1.10.1450.10">
    <property type="entry name" value="Tetraspanin"/>
    <property type="match status" value="1"/>
</dbReference>
<dbReference type="InterPro" id="IPR008952">
    <property type="entry name" value="Tetraspanin_EC2_sf"/>
</dbReference>
<name>A0A8C5QJD3_9ANUR</name>
<evidence type="ECO:0000256" key="5">
    <source>
        <dbReference type="ARBA" id="ARBA00023136"/>
    </source>
</evidence>
<dbReference type="GO" id="GO:0016020">
    <property type="term" value="C:membrane"/>
    <property type="evidence" value="ECO:0007669"/>
    <property type="project" value="UniProtKB-SubCell"/>
</dbReference>
<feature type="transmembrane region" description="Helical" evidence="8">
    <location>
        <begin position="89"/>
        <end position="114"/>
    </location>
</feature>
<feature type="disulfide bond" evidence="7">
    <location>
        <begin position="159"/>
        <end position="181"/>
    </location>
</feature>
<evidence type="ECO:0000256" key="1">
    <source>
        <dbReference type="ARBA" id="ARBA00004141"/>
    </source>
</evidence>
<dbReference type="SUPFAM" id="SSF48652">
    <property type="entry name" value="Tetraspanin"/>
    <property type="match status" value="1"/>
</dbReference>
<protein>
    <recommendedName>
        <fullName evidence="8">Tetraspanin</fullName>
    </recommendedName>
</protein>